<keyword evidence="1" id="KW-0472">Membrane</keyword>
<dbReference type="RefSeq" id="WP_256311947.1">
    <property type="nucleotide sequence ID" value="NZ_JANGAC010000010.1"/>
</dbReference>
<sequence>MKTMDIKNKVLWGTSMVGLMGISYWLYRFSFFEMHGMKQWPNILAILGVIVIVIATIFGNRIISGAAVVGYVGGFILAMIFKTYGVDQGGGITNNNWIIWGTVFIISILIAFIIDFILKQAYKKERG</sequence>
<dbReference type="Proteomes" id="UP001524478">
    <property type="component" value="Unassembled WGS sequence"/>
</dbReference>
<protein>
    <submittedName>
        <fullName evidence="2">Uncharacterized protein</fullName>
    </submittedName>
</protein>
<organism evidence="2 3">
    <name type="scientific">Tissierella carlieri</name>
    <dbReference type="NCBI Taxonomy" id="689904"/>
    <lineage>
        <taxon>Bacteria</taxon>
        <taxon>Bacillati</taxon>
        <taxon>Bacillota</taxon>
        <taxon>Tissierellia</taxon>
        <taxon>Tissierellales</taxon>
        <taxon>Tissierellaceae</taxon>
        <taxon>Tissierella</taxon>
    </lineage>
</organism>
<name>A0ABT1SCN2_9FIRM</name>
<accession>A0ABT1SCN2</accession>
<comment type="caution">
    <text evidence="2">The sequence shown here is derived from an EMBL/GenBank/DDBJ whole genome shotgun (WGS) entry which is preliminary data.</text>
</comment>
<dbReference type="EMBL" id="JANGAC010000010">
    <property type="protein sequence ID" value="MCQ4924127.1"/>
    <property type="molecule type" value="Genomic_DNA"/>
</dbReference>
<feature type="transmembrane region" description="Helical" evidence="1">
    <location>
        <begin position="97"/>
        <end position="118"/>
    </location>
</feature>
<evidence type="ECO:0000313" key="3">
    <source>
        <dbReference type="Proteomes" id="UP001524478"/>
    </source>
</evidence>
<feature type="transmembrane region" description="Helical" evidence="1">
    <location>
        <begin position="39"/>
        <end position="58"/>
    </location>
</feature>
<proteinExistence type="predicted"/>
<feature type="transmembrane region" description="Helical" evidence="1">
    <location>
        <begin position="10"/>
        <end position="27"/>
    </location>
</feature>
<feature type="transmembrane region" description="Helical" evidence="1">
    <location>
        <begin position="65"/>
        <end position="85"/>
    </location>
</feature>
<evidence type="ECO:0000313" key="2">
    <source>
        <dbReference type="EMBL" id="MCQ4924127.1"/>
    </source>
</evidence>
<gene>
    <name evidence="2" type="ORF">NE686_13575</name>
</gene>
<keyword evidence="3" id="KW-1185">Reference proteome</keyword>
<reference evidence="2 3" key="1">
    <citation type="submission" date="2022-06" db="EMBL/GenBank/DDBJ databases">
        <title>Isolation of gut microbiota from human fecal samples.</title>
        <authorList>
            <person name="Pamer E.G."/>
            <person name="Barat B."/>
            <person name="Waligurski E."/>
            <person name="Medina S."/>
            <person name="Paddock L."/>
            <person name="Mostad J."/>
        </authorList>
    </citation>
    <scope>NUCLEOTIDE SEQUENCE [LARGE SCALE GENOMIC DNA]</scope>
    <source>
        <strain evidence="2 3">DFI.7.95</strain>
    </source>
</reference>
<keyword evidence="1" id="KW-0812">Transmembrane</keyword>
<evidence type="ECO:0000256" key="1">
    <source>
        <dbReference type="SAM" id="Phobius"/>
    </source>
</evidence>
<keyword evidence="1" id="KW-1133">Transmembrane helix</keyword>